<reference evidence="1" key="1">
    <citation type="submission" date="2014-09" db="EMBL/GenBank/DDBJ databases">
        <authorList>
            <person name="Magalhaes I.L.F."/>
            <person name="Oliveira U."/>
            <person name="Santos F.R."/>
            <person name="Vidigal T.H.D.A."/>
            <person name="Brescovit A.D."/>
            <person name="Santos A.J."/>
        </authorList>
    </citation>
    <scope>NUCLEOTIDE SEQUENCE</scope>
    <source>
        <tissue evidence="1">Shoot tissue taken approximately 20 cm above the soil surface</tissue>
    </source>
</reference>
<evidence type="ECO:0000313" key="1">
    <source>
        <dbReference type="EMBL" id="JAD62628.1"/>
    </source>
</evidence>
<organism evidence="1">
    <name type="scientific">Arundo donax</name>
    <name type="common">Giant reed</name>
    <name type="synonym">Donax arundinaceus</name>
    <dbReference type="NCBI Taxonomy" id="35708"/>
    <lineage>
        <taxon>Eukaryota</taxon>
        <taxon>Viridiplantae</taxon>
        <taxon>Streptophyta</taxon>
        <taxon>Embryophyta</taxon>
        <taxon>Tracheophyta</taxon>
        <taxon>Spermatophyta</taxon>
        <taxon>Magnoliopsida</taxon>
        <taxon>Liliopsida</taxon>
        <taxon>Poales</taxon>
        <taxon>Poaceae</taxon>
        <taxon>PACMAD clade</taxon>
        <taxon>Arundinoideae</taxon>
        <taxon>Arundineae</taxon>
        <taxon>Arundo</taxon>
    </lineage>
</organism>
<sequence length="47" mass="5540">MVFLIYSVIQIHKSSLTRNRRSVIAQLVNTSTYSNLSSRMFNSYYHI</sequence>
<protein>
    <submittedName>
        <fullName evidence="1">Uncharacterized protein</fullName>
    </submittedName>
</protein>
<accession>A0A0A9BKI1</accession>
<proteinExistence type="predicted"/>
<dbReference type="AlphaFoldDB" id="A0A0A9BKI1"/>
<reference evidence="1" key="2">
    <citation type="journal article" date="2015" name="Data Brief">
        <title>Shoot transcriptome of the giant reed, Arundo donax.</title>
        <authorList>
            <person name="Barrero R.A."/>
            <person name="Guerrero F.D."/>
            <person name="Moolhuijzen P."/>
            <person name="Goolsby J.A."/>
            <person name="Tidwell J."/>
            <person name="Bellgard S.E."/>
            <person name="Bellgard M.I."/>
        </authorList>
    </citation>
    <scope>NUCLEOTIDE SEQUENCE</scope>
    <source>
        <tissue evidence="1">Shoot tissue taken approximately 20 cm above the soil surface</tissue>
    </source>
</reference>
<name>A0A0A9BKI1_ARUDO</name>
<dbReference type="EMBL" id="GBRH01235267">
    <property type="protein sequence ID" value="JAD62628.1"/>
    <property type="molecule type" value="Transcribed_RNA"/>
</dbReference>